<dbReference type="Proteomes" id="UP000799779">
    <property type="component" value="Unassembled WGS sequence"/>
</dbReference>
<evidence type="ECO:0000313" key="3">
    <source>
        <dbReference type="Proteomes" id="UP000799779"/>
    </source>
</evidence>
<name>A0A6A5X0C3_9PLEO</name>
<dbReference type="EMBL" id="ML977573">
    <property type="protein sequence ID" value="KAF2003296.1"/>
    <property type="molecule type" value="Genomic_DNA"/>
</dbReference>
<protein>
    <submittedName>
        <fullName evidence="2">Uncharacterized protein</fullName>
    </submittedName>
</protein>
<evidence type="ECO:0000256" key="1">
    <source>
        <dbReference type="SAM" id="MobiDB-lite"/>
    </source>
</evidence>
<keyword evidence="3" id="KW-1185">Reference proteome</keyword>
<evidence type="ECO:0000313" key="2">
    <source>
        <dbReference type="EMBL" id="KAF2003296.1"/>
    </source>
</evidence>
<accession>A0A6A5X0C3</accession>
<sequence length="182" mass="19938">MAEDALRDLPLSVRSATRLHRRHPVGGSIGIESRRGTSTLAHPGTRHRYDTAVPWHSCGTAESVPITYDAKLYLHRLLLLVTPEGRSPTNALWPDCYGRPLPILGTHCDDMGLARCRTGCPDIRDCRLLSIGAGLPLHSPCTATLLGVGRRAIQNHIDATAHNVWWNRAIPAHTALAARSPW</sequence>
<organism evidence="2 3">
    <name type="scientific">Amniculicola lignicola CBS 123094</name>
    <dbReference type="NCBI Taxonomy" id="1392246"/>
    <lineage>
        <taxon>Eukaryota</taxon>
        <taxon>Fungi</taxon>
        <taxon>Dikarya</taxon>
        <taxon>Ascomycota</taxon>
        <taxon>Pezizomycotina</taxon>
        <taxon>Dothideomycetes</taxon>
        <taxon>Pleosporomycetidae</taxon>
        <taxon>Pleosporales</taxon>
        <taxon>Amniculicolaceae</taxon>
        <taxon>Amniculicola</taxon>
    </lineage>
</organism>
<dbReference type="AlphaFoldDB" id="A0A6A5X0C3"/>
<proteinExistence type="predicted"/>
<reference evidence="2" key="1">
    <citation type="journal article" date="2020" name="Stud. Mycol.">
        <title>101 Dothideomycetes genomes: a test case for predicting lifestyles and emergence of pathogens.</title>
        <authorList>
            <person name="Haridas S."/>
            <person name="Albert R."/>
            <person name="Binder M."/>
            <person name="Bloem J."/>
            <person name="Labutti K."/>
            <person name="Salamov A."/>
            <person name="Andreopoulos B."/>
            <person name="Baker S."/>
            <person name="Barry K."/>
            <person name="Bills G."/>
            <person name="Bluhm B."/>
            <person name="Cannon C."/>
            <person name="Castanera R."/>
            <person name="Culley D."/>
            <person name="Daum C."/>
            <person name="Ezra D."/>
            <person name="Gonzalez J."/>
            <person name="Henrissat B."/>
            <person name="Kuo A."/>
            <person name="Liang C."/>
            <person name="Lipzen A."/>
            <person name="Lutzoni F."/>
            <person name="Magnuson J."/>
            <person name="Mondo S."/>
            <person name="Nolan M."/>
            <person name="Ohm R."/>
            <person name="Pangilinan J."/>
            <person name="Park H.-J."/>
            <person name="Ramirez L."/>
            <person name="Alfaro M."/>
            <person name="Sun H."/>
            <person name="Tritt A."/>
            <person name="Yoshinaga Y."/>
            <person name="Zwiers L.-H."/>
            <person name="Turgeon B."/>
            <person name="Goodwin S."/>
            <person name="Spatafora J."/>
            <person name="Crous P."/>
            <person name="Grigoriev I."/>
        </authorList>
    </citation>
    <scope>NUCLEOTIDE SEQUENCE</scope>
    <source>
        <strain evidence="2">CBS 123094</strain>
    </source>
</reference>
<feature type="region of interest" description="Disordered" evidence="1">
    <location>
        <begin position="24"/>
        <end position="43"/>
    </location>
</feature>
<gene>
    <name evidence="2" type="ORF">P154DRAFT_617919</name>
</gene>